<comment type="caution">
    <text evidence="1">The sequence shown here is derived from an EMBL/GenBank/DDBJ whole genome shotgun (WGS) entry which is preliminary data.</text>
</comment>
<dbReference type="EMBL" id="BMYW01000003">
    <property type="protein sequence ID" value="GGX85366.1"/>
    <property type="molecule type" value="Genomic_DNA"/>
</dbReference>
<evidence type="ECO:0000313" key="2">
    <source>
        <dbReference type="Proteomes" id="UP000600877"/>
    </source>
</evidence>
<organism evidence="1 2">
    <name type="scientific">Vogesella alkaliphila</name>
    <dbReference type="NCBI Taxonomy" id="1193621"/>
    <lineage>
        <taxon>Bacteria</taxon>
        <taxon>Pseudomonadati</taxon>
        <taxon>Pseudomonadota</taxon>
        <taxon>Betaproteobacteria</taxon>
        <taxon>Neisseriales</taxon>
        <taxon>Chromobacteriaceae</taxon>
        <taxon>Vogesella</taxon>
    </lineage>
</organism>
<proteinExistence type="predicted"/>
<keyword evidence="2" id="KW-1185">Reference proteome</keyword>
<accession>A0ABQ2YIH8</accession>
<sequence length="245" mass="28406">MSIALLIVNLGGERKNMKIIDGIVDQSGALVNYRSFIDCDAKVKMFTVNEKDNLINFILVNLDVLSGSASVEDIDRNNLNIKVDLFVPKLPTVPITEADMSYTFIESRPTTTAKGIVGDFFSTINRRDEESLWEYSRIPFIGSCNNKILTNFSEIDFNKLELKFLEKFFLSDLDMDDSKLNFSPIKSYKEFIDNGSYRRNYAFYKFSTIRNSVPLTVVFGVEKVQYNEKEKYPKNWLYVYMKRDR</sequence>
<gene>
    <name evidence="1" type="ORF">GCM10011290_11230</name>
</gene>
<evidence type="ECO:0000313" key="1">
    <source>
        <dbReference type="EMBL" id="GGX85366.1"/>
    </source>
</evidence>
<reference evidence="2" key="1">
    <citation type="journal article" date="2019" name="Int. J. Syst. Evol. Microbiol.">
        <title>The Global Catalogue of Microorganisms (GCM) 10K type strain sequencing project: providing services to taxonomists for standard genome sequencing and annotation.</title>
        <authorList>
            <consortium name="The Broad Institute Genomics Platform"/>
            <consortium name="The Broad Institute Genome Sequencing Center for Infectious Disease"/>
            <person name="Wu L."/>
            <person name="Ma J."/>
        </authorList>
    </citation>
    <scope>NUCLEOTIDE SEQUENCE [LARGE SCALE GENOMIC DNA]</scope>
    <source>
        <strain evidence="2">KCTC 32041</strain>
    </source>
</reference>
<name>A0ABQ2YIH8_9NEIS</name>
<dbReference type="Proteomes" id="UP000600877">
    <property type="component" value="Unassembled WGS sequence"/>
</dbReference>
<protein>
    <submittedName>
        <fullName evidence="1">Uncharacterized protein</fullName>
    </submittedName>
</protein>